<keyword evidence="3" id="KW-0411">Iron-sulfur</keyword>
<evidence type="ECO:0000313" key="8">
    <source>
        <dbReference type="EMBL" id="MBF4693942.1"/>
    </source>
</evidence>
<dbReference type="SUPFAM" id="SSF143975">
    <property type="entry name" value="IlvD/EDD N-terminal domain-like"/>
    <property type="match status" value="1"/>
</dbReference>
<evidence type="ECO:0000256" key="3">
    <source>
        <dbReference type="ARBA" id="ARBA00023014"/>
    </source>
</evidence>
<sequence length="572" mass="61820">MNSQKSRAVGPEIDPIWLGSGWTLEDLKKPQILLESTWGDSHPGSRHLNELVEMTKFSVYKHGGKPSQYTVTDICDGVATGHGGMNYSLVSRDIISAMVEIHARSLPFDAIVTFASCDKATPGHLMTLARLNIPAVHFCGGSMMPGPDFMSAEICYETNERVRLGKMTDTEQLFYQKNACPTCGACQYMGTASTLQIMSEALGMSLPGNALMPAWSNLIKLMAEDAGKAVLNLLKKGLTPLDILTPKAFENALIVHAAVSGSSNAIIHMPAIAREVGVSITPSDFDKVSRKIPVLAGIKTSGDWPTQLLWFAGGVPGIMLALKSYLHLDAMTVTGYTLGENLEKIERSDFFKQGAAYLKNYNLKPEDILKTVDHPYKKEGGLAVLYGNLAPEGAVIKQASIAPEMYVHTGPAKPFDSEEKAIDAISNGQVDPGDVIIIRYRGPKGAGMPEMLKATEAIYNRPELVSTTVLITDGRFSGATRGPAIGHVSPEATEGGPLALVNKGDLIHLDINNRALNIVGIEKTNRSLEEVDSILESRRLSWKRPKQDMDGVLGLFRRASSSTVQGASMLKL</sequence>
<evidence type="ECO:0000313" key="9">
    <source>
        <dbReference type="Proteomes" id="UP000614200"/>
    </source>
</evidence>
<keyword evidence="2" id="KW-0479">Metal-binding</keyword>
<feature type="domain" description="Dihydroxy-acid/6-phosphogluconate dehydratase N-terminal" evidence="6">
    <location>
        <begin position="29"/>
        <end position="341"/>
    </location>
</feature>
<dbReference type="InterPro" id="IPR000581">
    <property type="entry name" value="ILV_EDD_N"/>
</dbReference>
<dbReference type="RefSeq" id="WP_194702180.1">
    <property type="nucleotide sequence ID" value="NZ_JADKNH010000007.1"/>
</dbReference>
<feature type="domain" description="Dihydroxy-acid/6-phosphogluconate dehydratase C-terminal" evidence="7">
    <location>
        <begin position="367"/>
        <end position="567"/>
    </location>
</feature>
<evidence type="ECO:0000256" key="4">
    <source>
        <dbReference type="ARBA" id="ARBA00023239"/>
    </source>
</evidence>
<accession>A0ABR9ZU05</accession>
<proteinExistence type="inferred from homology"/>
<evidence type="ECO:0000256" key="1">
    <source>
        <dbReference type="ARBA" id="ARBA00006486"/>
    </source>
</evidence>
<evidence type="ECO:0000256" key="2">
    <source>
        <dbReference type="ARBA" id="ARBA00022714"/>
    </source>
</evidence>
<dbReference type="Pfam" id="PF24877">
    <property type="entry name" value="ILV_EDD_C"/>
    <property type="match status" value="1"/>
</dbReference>
<keyword evidence="2" id="KW-0001">2Fe-2S</keyword>
<reference evidence="8 9" key="1">
    <citation type="submission" date="2020-11" db="EMBL/GenBank/DDBJ databases">
        <title>Fusibacter basophilias sp. nov.</title>
        <authorList>
            <person name="Qiu D."/>
        </authorList>
    </citation>
    <scope>NUCLEOTIDE SEQUENCE [LARGE SCALE GENOMIC DNA]</scope>
    <source>
        <strain evidence="8 9">Q10-2</strain>
    </source>
</reference>
<dbReference type="Gene3D" id="3.50.30.80">
    <property type="entry name" value="IlvD/EDD C-terminal domain-like"/>
    <property type="match status" value="1"/>
</dbReference>
<dbReference type="Proteomes" id="UP000614200">
    <property type="component" value="Unassembled WGS sequence"/>
</dbReference>
<dbReference type="EMBL" id="JADKNH010000007">
    <property type="protein sequence ID" value="MBF4693942.1"/>
    <property type="molecule type" value="Genomic_DNA"/>
</dbReference>
<gene>
    <name evidence="8" type="ORF">ISU02_12545</name>
</gene>
<comment type="similarity">
    <text evidence="1">Belongs to the IlvD/Edd family.</text>
</comment>
<protein>
    <submittedName>
        <fullName evidence="8">Dihydroxy-acid dehydratase</fullName>
    </submittedName>
</protein>
<keyword evidence="9" id="KW-1185">Reference proteome</keyword>
<keyword evidence="5" id="KW-0100">Branched-chain amino acid biosynthesis</keyword>
<keyword evidence="4" id="KW-0456">Lyase</keyword>
<evidence type="ECO:0000256" key="5">
    <source>
        <dbReference type="ARBA" id="ARBA00023304"/>
    </source>
</evidence>
<dbReference type="InterPro" id="IPR056740">
    <property type="entry name" value="ILV_EDD_C"/>
</dbReference>
<dbReference type="InterPro" id="IPR042096">
    <property type="entry name" value="Dihydro-acid_dehy_C"/>
</dbReference>
<evidence type="ECO:0000259" key="6">
    <source>
        <dbReference type="Pfam" id="PF00920"/>
    </source>
</evidence>
<dbReference type="InterPro" id="IPR037237">
    <property type="entry name" value="IlvD/EDD_N"/>
</dbReference>
<keyword evidence="2" id="KW-0408">Iron</keyword>
<evidence type="ECO:0000259" key="7">
    <source>
        <dbReference type="Pfam" id="PF24877"/>
    </source>
</evidence>
<comment type="caution">
    <text evidence="8">The sequence shown here is derived from an EMBL/GenBank/DDBJ whole genome shotgun (WGS) entry which is preliminary data.</text>
</comment>
<dbReference type="SUPFAM" id="SSF52016">
    <property type="entry name" value="LeuD/IlvD-like"/>
    <property type="match status" value="1"/>
</dbReference>
<dbReference type="PANTHER" id="PTHR43661">
    <property type="entry name" value="D-XYLONATE DEHYDRATASE"/>
    <property type="match status" value="1"/>
</dbReference>
<dbReference type="Pfam" id="PF00920">
    <property type="entry name" value="ILVD_EDD_N"/>
    <property type="match status" value="1"/>
</dbReference>
<dbReference type="PANTHER" id="PTHR43661:SF3">
    <property type="entry name" value="D-XYLONATE DEHYDRATASE YAGF-RELATED"/>
    <property type="match status" value="1"/>
</dbReference>
<organism evidence="8 9">
    <name type="scientific">Fusibacter ferrireducens</name>
    <dbReference type="NCBI Taxonomy" id="2785058"/>
    <lineage>
        <taxon>Bacteria</taxon>
        <taxon>Bacillati</taxon>
        <taxon>Bacillota</taxon>
        <taxon>Clostridia</taxon>
        <taxon>Eubacteriales</taxon>
        <taxon>Eubacteriales Family XII. Incertae Sedis</taxon>
        <taxon>Fusibacter</taxon>
    </lineage>
</organism>
<name>A0ABR9ZU05_9FIRM</name>
<keyword evidence="5" id="KW-0028">Amino-acid biosynthesis</keyword>